<comment type="caution">
    <text evidence="7">The sequence shown here is derived from an EMBL/GenBank/DDBJ whole genome shotgun (WGS) entry which is preliminary data.</text>
</comment>
<dbReference type="SUPFAM" id="SSF56322">
    <property type="entry name" value="ADC synthase"/>
    <property type="match status" value="1"/>
</dbReference>
<dbReference type="OrthoDB" id="9806579at2"/>
<dbReference type="NCBIfam" id="TIGR00543">
    <property type="entry name" value="isochor_syn"/>
    <property type="match status" value="1"/>
</dbReference>
<evidence type="ECO:0000256" key="2">
    <source>
        <dbReference type="ARBA" id="ARBA00005297"/>
    </source>
</evidence>
<organism evidence="7 8">
    <name type="scientific">Emticicia agri</name>
    <dbReference type="NCBI Taxonomy" id="2492393"/>
    <lineage>
        <taxon>Bacteria</taxon>
        <taxon>Pseudomonadati</taxon>
        <taxon>Bacteroidota</taxon>
        <taxon>Cytophagia</taxon>
        <taxon>Cytophagales</taxon>
        <taxon>Leadbetterellaceae</taxon>
        <taxon>Emticicia</taxon>
    </lineage>
</organism>
<dbReference type="PANTHER" id="PTHR42839:SF2">
    <property type="entry name" value="ISOCHORISMATE SYNTHASE ENTC"/>
    <property type="match status" value="1"/>
</dbReference>
<evidence type="ECO:0000256" key="4">
    <source>
        <dbReference type="ARBA" id="ARBA00023235"/>
    </source>
</evidence>
<evidence type="ECO:0000256" key="5">
    <source>
        <dbReference type="ARBA" id="ARBA00041564"/>
    </source>
</evidence>
<comment type="similarity">
    <text evidence="2">Belongs to the isochorismate synthase family.</text>
</comment>
<comment type="catalytic activity">
    <reaction evidence="1">
        <text>chorismate = isochorismate</text>
        <dbReference type="Rhea" id="RHEA:18985"/>
        <dbReference type="ChEBI" id="CHEBI:29748"/>
        <dbReference type="ChEBI" id="CHEBI:29780"/>
        <dbReference type="EC" id="5.4.4.2"/>
    </reaction>
</comment>
<dbReference type="PANTHER" id="PTHR42839">
    <property type="entry name" value="ISOCHORISMATE SYNTHASE ENTC"/>
    <property type="match status" value="1"/>
</dbReference>
<keyword evidence="4 7" id="KW-0413">Isomerase</keyword>
<evidence type="ECO:0000313" key="8">
    <source>
        <dbReference type="Proteomes" id="UP000293162"/>
    </source>
</evidence>
<dbReference type="EMBL" id="SEWF01000008">
    <property type="protein sequence ID" value="RYU96268.1"/>
    <property type="molecule type" value="Genomic_DNA"/>
</dbReference>
<sequence>MTTTNLKTSTYRQTLWNAALESGFPTAMWRLPKQNDKHFLTSFLKNPEQIKIEFEELGPGFAFSPFINPDGNDTYFLKADLHYIFSDAATSENETFQEIIVPASVDPDFIDLLNAQPSTKPFFSLKNGAVANTTSSEEFIEEVNTAINDIEAGKFKKVVLSRTKNFSIPTDFEIVTVFDKLCVAYPNAFVSVVSIPSLGMVWMGASPETLVSQDAQGIFRTMALAGTQSAFDADGNLIKPSEALWRQKEIEEHALVSRYIVSCLKKIRVREFEEEGPKTVIAGNLMHLRMDFIVDTVEINFPEMATVMLDLLHPTSAVCGMPKEPARQFILANEKYDREFYSGFLGPVNIQQESHIFVNLRTMKLQNGIATLYAGCGITADSNAEKEWIETEMKLQTLGKFLV</sequence>
<dbReference type="AlphaFoldDB" id="A0A4Q5M1Z9"/>
<dbReference type="GO" id="GO:0008909">
    <property type="term" value="F:isochorismate synthase activity"/>
    <property type="evidence" value="ECO:0007669"/>
    <property type="project" value="UniProtKB-EC"/>
</dbReference>
<keyword evidence="8" id="KW-1185">Reference proteome</keyword>
<evidence type="ECO:0000313" key="7">
    <source>
        <dbReference type="EMBL" id="RYU96268.1"/>
    </source>
</evidence>
<gene>
    <name evidence="7" type="ORF">EWM59_07055</name>
</gene>
<dbReference type="InterPro" id="IPR004561">
    <property type="entry name" value="IsoChor_synthase"/>
</dbReference>
<feature type="domain" description="Chorismate-utilising enzyme C-terminal" evidence="6">
    <location>
        <begin position="136"/>
        <end position="394"/>
    </location>
</feature>
<protein>
    <recommendedName>
        <fullName evidence="3">isochorismate synthase</fullName>
        <ecNumber evidence="3">5.4.4.2</ecNumber>
    </recommendedName>
    <alternativeName>
        <fullName evidence="5">Isochorismate mutase</fullName>
    </alternativeName>
</protein>
<dbReference type="Gene3D" id="3.60.120.10">
    <property type="entry name" value="Anthranilate synthase"/>
    <property type="match status" value="1"/>
</dbReference>
<dbReference type="EC" id="5.4.4.2" evidence="3"/>
<reference evidence="7 8" key="1">
    <citation type="submission" date="2019-02" db="EMBL/GenBank/DDBJ databases">
        <title>Bacterial novel species Emticicia sp. 17J42-9 isolated from soil.</title>
        <authorList>
            <person name="Jung H.-Y."/>
        </authorList>
    </citation>
    <scope>NUCLEOTIDE SEQUENCE [LARGE SCALE GENOMIC DNA]</scope>
    <source>
        <strain evidence="7 8">17J42-9</strain>
    </source>
</reference>
<dbReference type="RefSeq" id="WP_130020249.1">
    <property type="nucleotide sequence ID" value="NZ_SEWF01000008.1"/>
</dbReference>
<accession>A0A4Q5M1Z9</accession>
<evidence type="ECO:0000256" key="3">
    <source>
        <dbReference type="ARBA" id="ARBA00012824"/>
    </source>
</evidence>
<evidence type="ECO:0000259" key="6">
    <source>
        <dbReference type="Pfam" id="PF00425"/>
    </source>
</evidence>
<evidence type="ECO:0000256" key="1">
    <source>
        <dbReference type="ARBA" id="ARBA00000799"/>
    </source>
</evidence>
<dbReference type="Proteomes" id="UP000293162">
    <property type="component" value="Unassembled WGS sequence"/>
</dbReference>
<proteinExistence type="inferred from homology"/>
<dbReference type="Pfam" id="PF00425">
    <property type="entry name" value="Chorismate_bind"/>
    <property type="match status" value="1"/>
</dbReference>
<name>A0A4Q5M1Z9_9BACT</name>
<dbReference type="InterPro" id="IPR015890">
    <property type="entry name" value="Chorismate_C"/>
</dbReference>
<dbReference type="InterPro" id="IPR005801">
    <property type="entry name" value="ADC_synthase"/>
</dbReference>